<reference evidence="13 14" key="1">
    <citation type="submission" date="2017-09" db="EMBL/GenBank/DDBJ databases">
        <title>Depth-based differentiation of microbial function through sediment-hosted aquifers and enrichment of novel symbionts in the deep terrestrial subsurface.</title>
        <authorList>
            <person name="Probst A.J."/>
            <person name="Ladd B."/>
            <person name="Jarett J.K."/>
            <person name="Geller-Mcgrath D.E."/>
            <person name="Sieber C.M."/>
            <person name="Emerson J.B."/>
            <person name="Anantharaman K."/>
            <person name="Thomas B.C."/>
            <person name="Malmstrom R."/>
            <person name="Stieglmeier M."/>
            <person name="Klingl A."/>
            <person name="Woyke T."/>
            <person name="Ryan C.M."/>
            <person name="Banfield J.F."/>
        </authorList>
    </citation>
    <scope>NUCLEOTIDE SEQUENCE [LARGE SCALE GENOMIC DNA]</scope>
    <source>
        <strain evidence="13">CG10_big_fil_rev_8_21_14_0_10_48_11</strain>
    </source>
</reference>
<dbReference type="InterPro" id="IPR020547">
    <property type="entry name" value="ATP_synth_F1_esu_C"/>
</dbReference>
<name>A0A2M8LF16_9BACT</name>
<comment type="function">
    <text evidence="8">Produces ATP from ADP in the presence of a proton gradient across the membrane.</text>
</comment>
<dbReference type="GO" id="GO:0005886">
    <property type="term" value="C:plasma membrane"/>
    <property type="evidence" value="ECO:0007669"/>
    <property type="project" value="UniProtKB-SubCell"/>
</dbReference>
<dbReference type="InterPro" id="IPR001469">
    <property type="entry name" value="ATP_synth_F1_dsu/esu"/>
</dbReference>
<dbReference type="PANTHER" id="PTHR13822">
    <property type="entry name" value="ATP SYNTHASE DELTA/EPSILON CHAIN"/>
    <property type="match status" value="1"/>
</dbReference>
<evidence type="ECO:0000256" key="4">
    <source>
        <dbReference type="ARBA" id="ARBA00023065"/>
    </source>
</evidence>
<protein>
    <recommendedName>
        <fullName evidence="8">ATP synthase epsilon chain</fullName>
    </recommendedName>
    <alternativeName>
        <fullName evidence="8">ATP synthase F1 sector epsilon subunit</fullName>
    </alternativeName>
    <alternativeName>
        <fullName evidence="8">F-ATPase epsilon subunit</fullName>
    </alternativeName>
</protein>
<keyword evidence="4 8" id="KW-0406">Ion transport</keyword>
<dbReference type="SUPFAM" id="SSF46604">
    <property type="entry name" value="Epsilon subunit of F1F0-ATP synthase C-terminal domain"/>
    <property type="match status" value="1"/>
</dbReference>
<evidence type="ECO:0000313" key="13">
    <source>
        <dbReference type="EMBL" id="PJE76041.1"/>
    </source>
</evidence>
<feature type="domain" description="ATP synthase epsilon subunit C-terminal" evidence="11">
    <location>
        <begin position="87"/>
        <end position="132"/>
    </location>
</feature>
<dbReference type="EMBL" id="PFET01000006">
    <property type="protein sequence ID" value="PJE76041.1"/>
    <property type="molecule type" value="Genomic_DNA"/>
</dbReference>
<dbReference type="Pfam" id="PF02823">
    <property type="entry name" value="ATP-synt_DE_N"/>
    <property type="match status" value="1"/>
</dbReference>
<dbReference type="CDD" id="cd12152">
    <property type="entry name" value="F1-ATPase_delta"/>
    <property type="match status" value="1"/>
</dbReference>
<evidence type="ECO:0000256" key="6">
    <source>
        <dbReference type="ARBA" id="ARBA00023196"/>
    </source>
</evidence>
<evidence type="ECO:0000256" key="10">
    <source>
        <dbReference type="SAM" id="MobiDB-lite"/>
    </source>
</evidence>
<proteinExistence type="inferred from homology"/>
<dbReference type="Pfam" id="PF00401">
    <property type="entry name" value="ATP-synt_DE"/>
    <property type="match status" value="1"/>
</dbReference>
<gene>
    <name evidence="8 13" type="primary">atpC</name>
    <name evidence="13" type="ORF">COV04_01710</name>
</gene>
<dbReference type="Gene3D" id="1.20.5.440">
    <property type="entry name" value="ATP synthase delta/epsilon subunit, C-terminal domain"/>
    <property type="match status" value="1"/>
</dbReference>
<dbReference type="NCBIfam" id="NF009980">
    <property type="entry name" value="PRK13446.1"/>
    <property type="match status" value="1"/>
</dbReference>
<dbReference type="GO" id="GO:0045259">
    <property type="term" value="C:proton-transporting ATP synthase complex"/>
    <property type="evidence" value="ECO:0007669"/>
    <property type="project" value="UniProtKB-KW"/>
</dbReference>
<evidence type="ECO:0000256" key="3">
    <source>
        <dbReference type="ARBA" id="ARBA00022448"/>
    </source>
</evidence>
<dbReference type="InterPro" id="IPR036794">
    <property type="entry name" value="ATP_F1_dsu/esu_C_sf"/>
</dbReference>
<accession>A0A2M8LF16</accession>
<keyword evidence="5 8" id="KW-0472">Membrane</keyword>
<keyword evidence="8" id="KW-1003">Cell membrane</keyword>
<evidence type="ECO:0000313" key="14">
    <source>
        <dbReference type="Proteomes" id="UP000231152"/>
    </source>
</evidence>
<keyword evidence="6 8" id="KW-0139">CF(1)</keyword>
<keyword evidence="7 8" id="KW-0066">ATP synthesis</keyword>
<dbReference type="InterPro" id="IPR036771">
    <property type="entry name" value="ATPsynth_dsu/esu_N"/>
</dbReference>
<dbReference type="GO" id="GO:0046933">
    <property type="term" value="F:proton-transporting ATP synthase activity, rotational mechanism"/>
    <property type="evidence" value="ECO:0007669"/>
    <property type="project" value="UniProtKB-UniRule"/>
</dbReference>
<comment type="similarity">
    <text evidence="2 8 9">Belongs to the ATPase epsilon chain family.</text>
</comment>
<dbReference type="GO" id="GO:0005524">
    <property type="term" value="F:ATP binding"/>
    <property type="evidence" value="ECO:0007669"/>
    <property type="project" value="UniProtKB-UniRule"/>
</dbReference>
<comment type="caution">
    <text evidence="13">The sequence shown here is derived from an EMBL/GenBank/DDBJ whole genome shotgun (WGS) entry which is preliminary data.</text>
</comment>
<keyword evidence="8" id="KW-0375">Hydrogen ion transport</keyword>
<dbReference type="NCBIfam" id="TIGR01216">
    <property type="entry name" value="ATP_synt_epsi"/>
    <property type="match status" value="1"/>
</dbReference>
<feature type="region of interest" description="Disordered" evidence="10">
    <location>
        <begin position="133"/>
        <end position="152"/>
    </location>
</feature>
<dbReference type="InterPro" id="IPR020546">
    <property type="entry name" value="ATP_synth_F1_dsu/esu_N"/>
</dbReference>
<dbReference type="SUPFAM" id="SSF51344">
    <property type="entry name" value="Epsilon subunit of F1F0-ATP synthase N-terminal domain"/>
    <property type="match status" value="1"/>
</dbReference>
<evidence type="ECO:0000259" key="12">
    <source>
        <dbReference type="Pfam" id="PF02823"/>
    </source>
</evidence>
<evidence type="ECO:0000256" key="2">
    <source>
        <dbReference type="ARBA" id="ARBA00005712"/>
    </source>
</evidence>
<evidence type="ECO:0000256" key="7">
    <source>
        <dbReference type="ARBA" id="ARBA00023310"/>
    </source>
</evidence>
<dbReference type="PANTHER" id="PTHR13822:SF10">
    <property type="entry name" value="ATP SYNTHASE EPSILON CHAIN, CHLOROPLASTIC"/>
    <property type="match status" value="1"/>
</dbReference>
<dbReference type="Gene3D" id="2.60.15.10">
    <property type="entry name" value="F0F1 ATP synthase delta/epsilon subunit, N-terminal"/>
    <property type="match status" value="1"/>
</dbReference>
<comment type="subcellular location">
    <subcellularLocation>
        <location evidence="1 8">Cell membrane</location>
        <topology evidence="1 8">Peripheral membrane protein</topology>
    </subcellularLocation>
</comment>
<evidence type="ECO:0000256" key="1">
    <source>
        <dbReference type="ARBA" id="ARBA00004202"/>
    </source>
</evidence>
<feature type="domain" description="ATP synthase F1 complex delta/epsilon subunit N-terminal" evidence="12">
    <location>
        <begin position="5"/>
        <end position="83"/>
    </location>
</feature>
<comment type="subunit">
    <text evidence="8 9">F-type ATPases have 2 components, CF(1) - the catalytic core - and CF(0) - the membrane proton channel. CF(1) has five subunits: alpha(3), beta(3), gamma(1), delta(1), epsilon(1). CF(0) has three main subunits: a, b and c.</text>
</comment>
<dbReference type="Proteomes" id="UP000231152">
    <property type="component" value="Unassembled WGS sequence"/>
</dbReference>
<dbReference type="AlphaFoldDB" id="A0A2M8LF16"/>
<organism evidence="13 14">
    <name type="scientific">Candidatus Uhrbacteria bacterium CG10_big_fil_rev_8_21_14_0_10_48_11</name>
    <dbReference type="NCBI Taxonomy" id="1975037"/>
    <lineage>
        <taxon>Bacteria</taxon>
        <taxon>Candidatus Uhriibacteriota</taxon>
    </lineage>
</organism>
<dbReference type="HAMAP" id="MF_00530">
    <property type="entry name" value="ATP_synth_epsil_bac"/>
    <property type="match status" value="1"/>
</dbReference>
<evidence type="ECO:0000256" key="8">
    <source>
        <dbReference type="HAMAP-Rule" id="MF_00530"/>
    </source>
</evidence>
<evidence type="ECO:0000256" key="5">
    <source>
        <dbReference type="ARBA" id="ARBA00023136"/>
    </source>
</evidence>
<evidence type="ECO:0000259" key="11">
    <source>
        <dbReference type="Pfam" id="PF00401"/>
    </source>
</evidence>
<keyword evidence="3 8" id="KW-0813">Transport</keyword>
<sequence>MVKVTFEIATPEKIVYRESVDQVTVPTLLGEITILPNHIPLVSALSPGELVIQRGEDRISLFVSGGFIEVKPGSNVVVLADAAEHVDEIDVERAEAAKERARKTMETARVETEHYTNAAAELQRSLARLHLASRKRHRGRHGVGSEGTLKDS</sequence>
<evidence type="ECO:0000256" key="9">
    <source>
        <dbReference type="RuleBase" id="RU003656"/>
    </source>
</evidence>